<dbReference type="InterPro" id="IPR050707">
    <property type="entry name" value="HTH_MetabolicPath_Reg"/>
</dbReference>
<keyword evidence="1" id="KW-0805">Transcription regulation</keyword>
<dbReference type="GO" id="GO:0045892">
    <property type="term" value="P:negative regulation of DNA-templated transcription"/>
    <property type="evidence" value="ECO:0007669"/>
    <property type="project" value="TreeGrafter"/>
</dbReference>
<dbReference type="InterPro" id="IPR005471">
    <property type="entry name" value="Tscrpt_reg_IclR_N"/>
</dbReference>
<dbReference type="AlphaFoldDB" id="A0A1J5RI74"/>
<evidence type="ECO:0000256" key="1">
    <source>
        <dbReference type="ARBA" id="ARBA00023015"/>
    </source>
</evidence>
<dbReference type="Pfam" id="PF01614">
    <property type="entry name" value="IclR_C"/>
    <property type="match status" value="1"/>
</dbReference>
<dbReference type="PANTHER" id="PTHR30136">
    <property type="entry name" value="HELIX-TURN-HELIX TRANSCRIPTIONAL REGULATOR, ICLR FAMILY"/>
    <property type="match status" value="1"/>
</dbReference>
<dbReference type="Gene3D" id="1.10.10.10">
    <property type="entry name" value="Winged helix-like DNA-binding domain superfamily/Winged helix DNA-binding domain"/>
    <property type="match status" value="1"/>
</dbReference>
<dbReference type="PANTHER" id="PTHR30136:SF24">
    <property type="entry name" value="HTH-TYPE TRANSCRIPTIONAL REPRESSOR ALLR"/>
    <property type="match status" value="1"/>
</dbReference>
<reference evidence="7" key="1">
    <citation type="submission" date="2016-10" db="EMBL/GenBank/DDBJ databases">
        <title>Sequence of Gallionella enrichment culture.</title>
        <authorList>
            <person name="Poehlein A."/>
            <person name="Muehling M."/>
            <person name="Daniel R."/>
        </authorList>
    </citation>
    <scope>NUCLEOTIDE SEQUENCE</scope>
</reference>
<evidence type="ECO:0000313" key="7">
    <source>
        <dbReference type="EMBL" id="OIQ91695.1"/>
    </source>
</evidence>
<feature type="domain" description="IclR-ED" evidence="6">
    <location>
        <begin position="70"/>
        <end position="253"/>
    </location>
</feature>
<dbReference type="PROSITE" id="PS51078">
    <property type="entry name" value="ICLR_ED"/>
    <property type="match status" value="1"/>
</dbReference>
<dbReference type="Pfam" id="PF09339">
    <property type="entry name" value="HTH_IclR"/>
    <property type="match status" value="1"/>
</dbReference>
<dbReference type="GO" id="GO:0003700">
    <property type="term" value="F:DNA-binding transcription factor activity"/>
    <property type="evidence" value="ECO:0007669"/>
    <property type="project" value="TreeGrafter"/>
</dbReference>
<dbReference type="GO" id="GO:0003677">
    <property type="term" value="F:DNA binding"/>
    <property type="evidence" value="ECO:0007669"/>
    <property type="project" value="UniProtKB-KW"/>
</dbReference>
<comment type="caution">
    <text evidence="7">The sequence shown here is derived from an EMBL/GenBank/DDBJ whole genome shotgun (WGS) entry which is preliminary data.</text>
</comment>
<dbReference type="InterPro" id="IPR036390">
    <property type="entry name" value="WH_DNA-bd_sf"/>
</dbReference>
<accession>A0A1J5RI74</accession>
<evidence type="ECO:0000256" key="3">
    <source>
        <dbReference type="ARBA" id="ARBA00023163"/>
    </source>
</evidence>
<protein>
    <submittedName>
        <fullName evidence="7">Acetate operon repressor</fullName>
    </submittedName>
</protein>
<name>A0A1J5RI74_9ZZZZ</name>
<evidence type="ECO:0000256" key="4">
    <source>
        <dbReference type="SAM" id="Coils"/>
    </source>
</evidence>
<dbReference type="InterPro" id="IPR029016">
    <property type="entry name" value="GAF-like_dom_sf"/>
</dbReference>
<feature type="coiled-coil region" evidence="4">
    <location>
        <begin position="168"/>
        <end position="195"/>
    </location>
</feature>
<evidence type="ECO:0000256" key="2">
    <source>
        <dbReference type="ARBA" id="ARBA00023125"/>
    </source>
</evidence>
<dbReference type="SMART" id="SM00346">
    <property type="entry name" value="HTH_ICLR"/>
    <property type="match status" value="1"/>
</dbReference>
<keyword evidence="3" id="KW-0804">Transcription</keyword>
<dbReference type="EMBL" id="MLJW01000252">
    <property type="protein sequence ID" value="OIQ91695.1"/>
    <property type="molecule type" value="Genomic_DNA"/>
</dbReference>
<gene>
    <name evidence="7" type="primary">iclR_4</name>
    <name evidence="7" type="ORF">GALL_263910</name>
</gene>
<dbReference type="SUPFAM" id="SSF46785">
    <property type="entry name" value="Winged helix' DNA-binding domain"/>
    <property type="match status" value="1"/>
</dbReference>
<dbReference type="InterPro" id="IPR014757">
    <property type="entry name" value="Tscrpt_reg_IclR_C"/>
</dbReference>
<dbReference type="InterPro" id="IPR036388">
    <property type="entry name" value="WH-like_DNA-bd_sf"/>
</dbReference>
<keyword evidence="2" id="KW-0238">DNA-binding</keyword>
<proteinExistence type="predicted"/>
<dbReference type="PROSITE" id="PS51077">
    <property type="entry name" value="HTH_ICLR"/>
    <property type="match status" value="1"/>
</dbReference>
<sequence>MKSNQSNSAAIRAFRILEILAESKRPLSLGDIVDAIELPKPTVHRILQQLQESWLIVRTVGSRHYECSNRVNRLSLNLMMNSGPAAERHAILRDLVSQIGETCNLTMLSGTEIVYIDRVETQWPLRVHLQPGSTVPLHCTATGKLLLSFLPKGKRDRLLDVLPLRAISENTITDRRALRREIEETRRRKIGINNQENLLGIIAVAVPVMLDRNRACASIAAQAPVVRMSLDQLLAYVPALRQAAESIREIFVRTKEEAPHNRT</sequence>
<keyword evidence="4" id="KW-0175">Coiled coil</keyword>
<evidence type="ECO:0000259" key="5">
    <source>
        <dbReference type="PROSITE" id="PS51077"/>
    </source>
</evidence>
<dbReference type="Gene3D" id="3.30.450.40">
    <property type="match status" value="1"/>
</dbReference>
<organism evidence="7">
    <name type="scientific">mine drainage metagenome</name>
    <dbReference type="NCBI Taxonomy" id="410659"/>
    <lineage>
        <taxon>unclassified sequences</taxon>
        <taxon>metagenomes</taxon>
        <taxon>ecological metagenomes</taxon>
    </lineage>
</organism>
<evidence type="ECO:0000259" key="6">
    <source>
        <dbReference type="PROSITE" id="PS51078"/>
    </source>
</evidence>
<feature type="domain" description="HTH iclR-type" evidence="5">
    <location>
        <begin position="7"/>
        <end position="69"/>
    </location>
</feature>
<dbReference type="SUPFAM" id="SSF55781">
    <property type="entry name" value="GAF domain-like"/>
    <property type="match status" value="1"/>
</dbReference>